<evidence type="ECO:0008006" key="3">
    <source>
        <dbReference type="Google" id="ProtNLM"/>
    </source>
</evidence>
<dbReference type="AlphaFoldDB" id="A0A2H0RHB9"/>
<name>A0A2H0RHB9_9BACT</name>
<accession>A0A2H0RHB9</accession>
<dbReference type="SUPFAM" id="SSF51197">
    <property type="entry name" value="Clavaminate synthase-like"/>
    <property type="match status" value="1"/>
</dbReference>
<reference evidence="1 2" key="1">
    <citation type="submission" date="2017-09" db="EMBL/GenBank/DDBJ databases">
        <title>Depth-based differentiation of microbial function through sediment-hosted aquifers and enrichment of novel symbionts in the deep terrestrial subsurface.</title>
        <authorList>
            <person name="Probst A.J."/>
            <person name="Ladd B."/>
            <person name="Jarett J.K."/>
            <person name="Geller-Mcgrath D.E."/>
            <person name="Sieber C.M."/>
            <person name="Emerson J.B."/>
            <person name="Anantharaman K."/>
            <person name="Thomas B.C."/>
            <person name="Malmstrom R."/>
            <person name="Stieglmeier M."/>
            <person name="Klingl A."/>
            <person name="Woyke T."/>
            <person name="Ryan C.M."/>
            <person name="Banfield J.F."/>
        </authorList>
    </citation>
    <scope>NUCLEOTIDE SEQUENCE [LARGE SCALE GENOMIC DNA]</scope>
    <source>
        <strain evidence="1">CG10_big_fil_rev_8_21_14_0_10_49_38</strain>
    </source>
</reference>
<evidence type="ECO:0000313" key="1">
    <source>
        <dbReference type="EMBL" id="PIR45929.1"/>
    </source>
</evidence>
<sequence length="302" mass="35171">MLTALYRFFLYRYFEIRNSWCIWFAIVNRRARALFKKNPLPLSTEGERIVRSLRESGIATTTLEALFLNERAFENMTHWIKTHEPKENMEGKKKFLREYFDLIPDADLDDIFLKYAIDERVLAIAQHYLEMWVQLTHYHLAETLPQEGTPVQSQRWHRDPEEKRILKMFIYLNDVDEEAGPFTYAKKTVYGQEYGHLFPQKPPEGSYPSEESVISTVPYELIESMIAPAGTVIFCDTSGLHFGGRAKSKSRFMFTASYHAPSFTEGVRYTVTQKTKEQLKGRGPAVAFALSGKRIRTEPLHH</sequence>
<evidence type="ECO:0000313" key="2">
    <source>
        <dbReference type="Proteomes" id="UP000230431"/>
    </source>
</evidence>
<protein>
    <recommendedName>
        <fullName evidence="3">Phytanoyl-CoA dioxygenase</fullName>
    </recommendedName>
</protein>
<comment type="caution">
    <text evidence="1">The sequence shown here is derived from an EMBL/GenBank/DDBJ whole genome shotgun (WGS) entry which is preliminary data.</text>
</comment>
<dbReference type="Proteomes" id="UP000230431">
    <property type="component" value="Unassembled WGS sequence"/>
</dbReference>
<organism evidence="1 2">
    <name type="scientific">Candidatus Vogelbacteria bacterium CG10_big_fil_rev_8_21_14_0_10_49_38</name>
    <dbReference type="NCBI Taxonomy" id="1975043"/>
    <lineage>
        <taxon>Bacteria</taxon>
        <taxon>Candidatus Vogeliibacteriota</taxon>
    </lineage>
</organism>
<dbReference type="Gene3D" id="2.60.120.620">
    <property type="entry name" value="q2cbj1_9rhob like domain"/>
    <property type="match status" value="1"/>
</dbReference>
<gene>
    <name evidence="1" type="ORF">COV08_02475</name>
</gene>
<proteinExistence type="predicted"/>
<dbReference type="EMBL" id="PCYK01000020">
    <property type="protein sequence ID" value="PIR45929.1"/>
    <property type="molecule type" value="Genomic_DNA"/>
</dbReference>